<keyword evidence="7" id="KW-1185">Reference proteome</keyword>
<dbReference type="GO" id="GO:0003735">
    <property type="term" value="F:structural constituent of ribosome"/>
    <property type="evidence" value="ECO:0007669"/>
    <property type="project" value="InterPro"/>
</dbReference>
<dbReference type="Pfam" id="PF01783">
    <property type="entry name" value="Ribosomal_L32p"/>
    <property type="match status" value="1"/>
</dbReference>
<dbReference type="HOGENOM" id="CLU_129084_1_1_7"/>
<organism evidence="6 7">
    <name type="scientific">Megalodesulfovibrio gigas (strain ATCC 19364 / DSM 1382 / NCIMB 9332 / VKM B-1759)</name>
    <name type="common">Desulfovibrio gigas</name>
    <dbReference type="NCBI Taxonomy" id="1121448"/>
    <lineage>
        <taxon>Bacteria</taxon>
        <taxon>Pseudomonadati</taxon>
        <taxon>Thermodesulfobacteriota</taxon>
        <taxon>Desulfovibrionia</taxon>
        <taxon>Desulfovibrionales</taxon>
        <taxon>Desulfovibrionaceae</taxon>
        <taxon>Megalodesulfovibrio</taxon>
    </lineage>
</organism>
<accession>T2GC00</accession>
<reference evidence="7" key="2">
    <citation type="submission" date="2013-07" db="EMBL/GenBank/DDBJ databases">
        <authorList>
            <person name="Morais-Silva F.O."/>
            <person name="Rezende A.M."/>
            <person name="Pimentel C."/>
            <person name="Resende D.M."/>
            <person name="Santos C.I."/>
            <person name="Clemente C."/>
            <person name="de Oliveira L.M."/>
            <person name="da Silva S.M."/>
            <person name="Costa D.A."/>
            <person name="Varela-Raposo A."/>
            <person name="Horacio E.C.A."/>
            <person name="Matos M."/>
            <person name="Flores O."/>
            <person name="Ruiz J.C."/>
            <person name="Rodrigues-Pousada C."/>
        </authorList>
    </citation>
    <scope>NUCLEOTIDE SEQUENCE [LARGE SCALE GENOMIC DNA]</scope>
    <source>
        <strain evidence="7">ATCC 19364 / DSM 1382 / NCIMB 9332 / VKM B-1759</strain>
    </source>
</reference>
<dbReference type="EMBL" id="CP006585">
    <property type="protein sequence ID" value="AGW13699.1"/>
    <property type="molecule type" value="Genomic_DNA"/>
</dbReference>
<protein>
    <recommendedName>
        <fullName evidence="4 5">Large ribosomal subunit protein bL32</fullName>
    </recommendedName>
</protein>
<dbReference type="STRING" id="1121448.DGI_1919"/>
<keyword evidence="2 5" id="KW-0689">Ribosomal protein</keyword>
<dbReference type="eggNOG" id="COG0333">
    <property type="taxonomic scope" value="Bacteria"/>
</dbReference>
<dbReference type="InterPro" id="IPR044957">
    <property type="entry name" value="Ribosomal_bL32_bact"/>
</dbReference>
<evidence type="ECO:0000313" key="7">
    <source>
        <dbReference type="Proteomes" id="UP000016587"/>
    </source>
</evidence>
<dbReference type="RefSeq" id="WP_021760578.1">
    <property type="nucleotide sequence ID" value="NC_022444.1"/>
</dbReference>
<dbReference type="PANTHER" id="PTHR35534:SF1">
    <property type="entry name" value="LARGE RIBOSOMAL SUBUNIT PROTEIN BL32"/>
    <property type="match status" value="1"/>
</dbReference>
<gene>
    <name evidence="5" type="primary">rpmF</name>
    <name evidence="6" type="ORF">DGI_1919</name>
</gene>
<reference evidence="6 7" key="1">
    <citation type="journal article" date="2013" name="J. Bacteriol.">
        <title>Roles of HynAB and Ech, the only two hydrogenases found in the model sulfate reducer Desulfovibrio gigas.</title>
        <authorList>
            <person name="Morais-Silva F.O."/>
            <person name="Santos C.I."/>
            <person name="Rodrigues R."/>
            <person name="Pereira I.A."/>
            <person name="Rodrigues-Pousada C."/>
        </authorList>
    </citation>
    <scope>NUCLEOTIDE SEQUENCE [LARGE SCALE GENOMIC DNA]</scope>
    <source>
        <strain evidence="7">ATCC 19364 / DSM 1382 / NCIMB 9332 / VKM B-1759</strain>
    </source>
</reference>
<dbReference type="AlphaFoldDB" id="T2GC00"/>
<proteinExistence type="inferred from homology"/>
<dbReference type="PROSITE" id="PS51257">
    <property type="entry name" value="PROKAR_LIPOPROTEIN"/>
    <property type="match status" value="1"/>
</dbReference>
<evidence type="ECO:0000256" key="4">
    <source>
        <dbReference type="ARBA" id="ARBA00035178"/>
    </source>
</evidence>
<dbReference type="NCBIfam" id="TIGR01031">
    <property type="entry name" value="rpmF_bact"/>
    <property type="match status" value="1"/>
</dbReference>
<dbReference type="GO" id="GO:0015934">
    <property type="term" value="C:large ribosomal subunit"/>
    <property type="evidence" value="ECO:0007669"/>
    <property type="project" value="InterPro"/>
</dbReference>
<dbReference type="SUPFAM" id="SSF57829">
    <property type="entry name" value="Zn-binding ribosomal proteins"/>
    <property type="match status" value="1"/>
</dbReference>
<name>T2GC00_MEGG1</name>
<comment type="similarity">
    <text evidence="1 5">Belongs to the bacterial ribosomal protein bL32 family.</text>
</comment>
<evidence type="ECO:0000256" key="3">
    <source>
        <dbReference type="ARBA" id="ARBA00023274"/>
    </source>
</evidence>
<sequence length="61" mass="6693">MAVPKKRKSKSRKGMRRANQRVAIPAVVFCSCGEPTRPHTVCAACGTYKGRQFLQTGERAA</sequence>
<dbReference type="Proteomes" id="UP000016587">
    <property type="component" value="Chromosome"/>
</dbReference>
<dbReference type="PATRIC" id="fig|1121448.10.peg.1876"/>
<dbReference type="HAMAP" id="MF_00340">
    <property type="entry name" value="Ribosomal_bL32"/>
    <property type="match status" value="1"/>
</dbReference>
<evidence type="ECO:0000256" key="5">
    <source>
        <dbReference type="HAMAP-Rule" id="MF_00340"/>
    </source>
</evidence>
<keyword evidence="3 5" id="KW-0687">Ribonucleoprotein</keyword>
<dbReference type="InterPro" id="IPR011332">
    <property type="entry name" value="Ribosomal_zn-bd"/>
</dbReference>
<dbReference type="OrthoDB" id="9801927at2"/>
<evidence type="ECO:0000313" key="6">
    <source>
        <dbReference type="EMBL" id="AGW13699.1"/>
    </source>
</evidence>
<dbReference type="GO" id="GO:0006412">
    <property type="term" value="P:translation"/>
    <property type="evidence" value="ECO:0007669"/>
    <property type="project" value="UniProtKB-UniRule"/>
</dbReference>
<evidence type="ECO:0000256" key="1">
    <source>
        <dbReference type="ARBA" id="ARBA00008560"/>
    </source>
</evidence>
<evidence type="ECO:0000256" key="2">
    <source>
        <dbReference type="ARBA" id="ARBA00022980"/>
    </source>
</evidence>
<dbReference type="KEGG" id="dgg:DGI_1919"/>
<dbReference type="InterPro" id="IPR002677">
    <property type="entry name" value="Ribosomal_bL32"/>
</dbReference>
<dbReference type="PANTHER" id="PTHR35534">
    <property type="entry name" value="50S RIBOSOMAL PROTEIN L32"/>
    <property type="match status" value="1"/>
</dbReference>